<dbReference type="InterPro" id="IPR049708">
    <property type="entry name" value="PP0621-like"/>
</dbReference>
<evidence type="ECO:0000313" key="3">
    <source>
        <dbReference type="Proteomes" id="UP000324324"/>
    </source>
</evidence>
<dbReference type="Proteomes" id="UP000324324">
    <property type="component" value="Unassembled WGS sequence"/>
</dbReference>
<sequence>MARLFLLLAILLAIFWWLGSRVRARRAEPPPADAGVPRQGADGRAQEPMVPCAHCGVHLPRSEAIAYQGLHYCRAAHLPESRDRFGDEGGDNGDNRGGDRGGPA</sequence>
<name>A0A5M8BDT5_9BURK</name>
<evidence type="ECO:0000313" key="2">
    <source>
        <dbReference type="EMBL" id="KAA6131144.1"/>
    </source>
</evidence>
<dbReference type="AlphaFoldDB" id="A0A5M8BDT5"/>
<evidence type="ECO:0000256" key="1">
    <source>
        <dbReference type="SAM" id="MobiDB-lite"/>
    </source>
</evidence>
<dbReference type="NCBIfam" id="NF041023">
    <property type="entry name" value="PP0621_fam"/>
    <property type="match status" value="1"/>
</dbReference>
<feature type="region of interest" description="Disordered" evidence="1">
    <location>
        <begin position="81"/>
        <end position="104"/>
    </location>
</feature>
<dbReference type="RefSeq" id="WP_150082127.1">
    <property type="nucleotide sequence ID" value="NZ_VWRN01000010.1"/>
</dbReference>
<reference evidence="2 3" key="1">
    <citation type="submission" date="2019-09" db="EMBL/GenBank/DDBJ databases">
        <title>Isolation of a novel species in the genus Cupriavidus from patients with sepsis using whole genome sequencing.</title>
        <authorList>
            <person name="Kweon O.J."/>
            <person name="Lee M.-K."/>
        </authorList>
    </citation>
    <scope>NUCLEOTIDE SEQUENCE [LARGE SCALE GENOMIC DNA]</scope>
    <source>
        <strain evidence="2 3">MKL-01</strain>
    </source>
</reference>
<dbReference type="EMBL" id="VWRN01000010">
    <property type="protein sequence ID" value="KAA6131144.1"/>
    <property type="molecule type" value="Genomic_DNA"/>
</dbReference>
<comment type="caution">
    <text evidence="2">The sequence shown here is derived from an EMBL/GenBank/DDBJ whole genome shotgun (WGS) entry which is preliminary data.</text>
</comment>
<organism evidence="2 3">
    <name type="scientific">Cupriavidus cauae</name>
    <dbReference type="NCBI Taxonomy" id="2608999"/>
    <lineage>
        <taxon>Bacteria</taxon>
        <taxon>Pseudomonadati</taxon>
        <taxon>Pseudomonadota</taxon>
        <taxon>Betaproteobacteria</taxon>
        <taxon>Burkholderiales</taxon>
        <taxon>Burkholderiaceae</taxon>
        <taxon>Cupriavidus</taxon>
    </lineage>
</organism>
<accession>A0A5M8BDT5</accession>
<protein>
    <submittedName>
        <fullName evidence="2">Uncharacterized protein</fullName>
    </submittedName>
</protein>
<keyword evidence="3" id="KW-1185">Reference proteome</keyword>
<proteinExistence type="predicted"/>
<gene>
    <name evidence="2" type="ORF">F1599_02390</name>
</gene>